<name>A0ABT4UK36_9BACT</name>
<comment type="caution">
    <text evidence="4">The sequence shown here is derived from an EMBL/GenBank/DDBJ whole genome shotgun (WGS) entry which is preliminary data.</text>
</comment>
<dbReference type="Gene3D" id="3.40.50.1110">
    <property type="entry name" value="SGNH hydrolase"/>
    <property type="match status" value="1"/>
</dbReference>
<evidence type="ECO:0000313" key="5">
    <source>
        <dbReference type="Proteomes" id="UP001210231"/>
    </source>
</evidence>
<dbReference type="PANTHER" id="PTHR43695">
    <property type="entry name" value="PUTATIVE (AFU_ORTHOLOGUE AFUA_2G17250)-RELATED"/>
    <property type="match status" value="1"/>
</dbReference>
<feature type="domain" description="SGNH hydrolase-type esterase" evidence="3">
    <location>
        <begin position="32"/>
        <end position="226"/>
    </location>
</feature>
<gene>
    <name evidence="4" type="ORF">O3P16_10320</name>
</gene>
<dbReference type="InterPro" id="IPR013830">
    <property type="entry name" value="SGNH_hydro"/>
</dbReference>
<dbReference type="InterPro" id="IPR036514">
    <property type="entry name" value="SGNH_hydro_sf"/>
</dbReference>
<evidence type="ECO:0000259" key="3">
    <source>
        <dbReference type="Pfam" id="PF13472"/>
    </source>
</evidence>
<organism evidence="4 5">
    <name type="scientific">Polluticaenibacter yanchengensis</name>
    <dbReference type="NCBI Taxonomy" id="3014562"/>
    <lineage>
        <taxon>Bacteria</taxon>
        <taxon>Pseudomonadati</taxon>
        <taxon>Bacteroidota</taxon>
        <taxon>Chitinophagia</taxon>
        <taxon>Chitinophagales</taxon>
        <taxon>Chitinophagaceae</taxon>
        <taxon>Polluticaenibacter</taxon>
    </lineage>
</organism>
<comment type="similarity">
    <text evidence="1">Belongs to the 'GDSL' lipolytic enzyme family.</text>
</comment>
<evidence type="ECO:0000313" key="4">
    <source>
        <dbReference type="EMBL" id="MDA3615202.1"/>
    </source>
</evidence>
<accession>A0ABT4UK36</accession>
<dbReference type="PANTHER" id="PTHR43695:SF1">
    <property type="entry name" value="RHAMNOGALACTURONAN ACETYLESTERASE"/>
    <property type="match status" value="1"/>
</dbReference>
<dbReference type="RefSeq" id="WP_407031527.1">
    <property type="nucleotide sequence ID" value="NZ_JAQGEF010000011.1"/>
</dbReference>
<evidence type="ECO:0000256" key="1">
    <source>
        <dbReference type="ARBA" id="ARBA00008668"/>
    </source>
</evidence>
<sequence>MKFIKKAAVITTAVVSLAFVEKLRTVSIWMAGDSTIAAKKQDRYPENGWGMPFASFFDSKKAVVQNEAQNGRSTRTFIEEGRWDKIAKEAREGDYVFIQFGHNDESKEKVDRYTTPEQYKANLARFVNDTRAAKAIPILVTPVSRRKFDKAGNQLETHKEYSPLVKQVADSLKVLFIDLDTKSRELYQKMGEENSKLLFLQLAPNEHPNYPNGVTDNTHFSELGARLIAQIMYKEIVALNIEDLIKRFNEGKK</sequence>
<proteinExistence type="inferred from homology"/>
<evidence type="ECO:0000256" key="2">
    <source>
        <dbReference type="ARBA" id="ARBA00022801"/>
    </source>
</evidence>
<dbReference type="Pfam" id="PF13472">
    <property type="entry name" value="Lipase_GDSL_2"/>
    <property type="match status" value="1"/>
</dbReference>
<dbReference type="EMBL" id="JAQGEF010000011">
    <property type="protein sequence ID" value="MDA3615202.1"/>
    <property type="molecule type" value="Genomic_DNA"/>
</dbReference>
<keyword evidence="2" id="KW-0378">Hydrolase</keyword>
<reference evidence="4 5" key="1">
    <citation type="submission" date="2022-12" db="EMBL/GenBank/DDBJ databases">
        <title>Chitinophagaceae gen. sp. nov., a new member of the family Chitinophagaceae, isolated from soil in a chemical factory.</title>
        <authorList>
            <person name="Ke Z."/>
        </authorList>
    </citation>
    <scope>NUCLEOTIDE SEQUENCE [LARGE SCALE GENOMIC DNA]</scope>
    <source>
        <strain evidence="4 5">LY-5</strain>
    </source>
</reference>
<dbReference type="SUPFAM" id="SSF52266">
    <property type="entry name" value="SGNH hydrolase"/>
    <property type="match status" value="1"/>
</dbReference>
<keyword evidence="5" id="KW-1185">Reference proteome</keyword>
<protein>
    <submittedName>
        <fullName evidence="4">Rhamnogalacturonan acetylesterase</fullName>
    </submittedName>
</protein>
<dbReference type="CDD" id="cd01821">
    <property type="entry name" value="Rhamnogalacturan_acetylesterase_like"/>
    <property type="match status" value="1"/>
</dbReference>
<dbReference type="InterPro" id="IPR037459">
    <property type="entry name" value="RhgT-like"/>
</dbReference>
<dbReference type="Proteomes" id="UP001210231">
    <property type="component" value="Unassembled WGS sequence"/>
</dbReference>